<dbReference type="Gene3D" id="3.40.50.1240">
    <property type="entry name" value="Phosphoglycerate mutase-like"/>
    <property type="match status" value="1"/>
</dbReference>
<reference evidence="2" key="1">
    <citation type="journal article" date="2021" name="PeerJ">
        <title>Extensive microbial diversity within the chicken gut microbiome revealed by metagenomics and culture.</title>
        <authorList>
            <person name="Gilroy R."/>
            <person name="Ravi A."/>
            <person name="Getino M."/>
            <person name="Pursley I."/>
            <person name="Horton D.L."/>
            <person name="Alikhan N.F."/>
            <person name="Baker D."/>
            <person name="Gharbi K."/>
            <person name="Hall N."/>
            <person name="Watson M."/>
            <person name="Adriaenssens E.M."/>
            <person name="Foster-Nyarko E."/>
            <person name="Jarju S."/>
            <person name="Secka A."/>
            <person name="Antonio M."/>
            <person name="Oren A."/>
            <person name="Chaudhuri R.R."/>
            <person name="La Ragione R."/>
            <person name="Hildebrand F."/>
            <person name="Pallen M.J."/>
        </authorList>
    </citation>
    <scope>NUCLEOTIDE SEQUENCE</scope>
    <source>
        <strain evidence="2">ChiGjej6B6-14162</strain>
    </source>
</reference>
<dbReference type="PANTHER" id="PTHR48100">
    <property type="entry name" value="BROAD-SPECIFICITY PHOSPHATASE YOR283W-RELATED"/>
    <property type="match status" value="1"/>
</dbReference>
<dbReference type="PANTHER" id="PTHR48100:SF59">
    <property type="entry name" value="ADENOSYLCOBALAMIN_ALPHA-RIBAZOLE PHOSPHATASE"/>
    <property type="match status" value="1"/>
</dbReference>
<protein>
    <recommendedName>
        <fullName evidence="1">Alpha-ribazole phosphatase</fullName>
        <ecNumber evidence="1">3.1.3.73</ecNumber>
    </recommendedName>
</protein>
<dbReference type="InterPro" id="IPR013078">
    <property type="entry name" value="His_Pase_superF_clade-1"/>
</dbReference>
<sequence>MKLYLIRHTSVAVPAGFAYGQTDVPLKETFEIEAATVKQRLEGINIERVWTSPLSRCTRLADYCGYPDAIRDDRLKEINFGEWEMKSWDEISNDPRSEAWFMDWQKVATPGGESLEDQYQRVSHFLDEVRQSGLRSACLFAHGGILTCARVYIGEYDLVEAFKQVPSYGEMIEIEI</sequence>
<dbReference type="SMART" id="SM00855">
    <property type="entry name" value="PGAM"/>
    <property type="match status" value="1"/>
</dbReference>
<dbReference type="SUPFAM" id="SSF53254">
    <property type="entry name" value="Phosphoglycerate mutase-like"/>
    <property type="match status" value="1"/>
</dbReference>
<gene>
    <name evidence="2" type="primary">cobC</name>
    <name evidence="2" type="ORF">H9977_06235</name>
</gene>
<evidence type="ECO:0000313" key="3">
    <source>
        <dbReference type="Proteomes" id="UP000886740"/>
    </source>
</evidence>
<dbReference type="CDD" id="cd07067">
    <property type="entry name" value="HP_PGM_like"/>
    <property type="match status" value="1"/>
</dbReference>
<dbReference type="AlphaFoldDB" id="A0A9D1X852"/>
<comment type="caution">
    <text evidence="2">The sequence shown here is derived from an EMBL/GenBank/DDBJ whole genome shotgun (WGS) entry which is preliminary data.</text>
</comment>
<dbReference type="EMBL" id="DXEL01000044">
    <property type="protein sequence ID" value="HIX74613.1"/>
    <property type="molecule type" value="Genomic_DNA"/>
</dbReference>
<dbReference type="InterPro" id="IPR050275">
    <property type="entry name" value="PGM_Phosphatase"/>
</dbReference>
<dbReference type="InterPro" id="IPR017578">
    <property type="entry name" value="Ribazole_CobC"/>
</dbReference>
<evidence type="ECO:0000313" key="2">
    <source>
        <dbReference type="EMBL" id="HIX74613.1"/>
    </source>
</evidence>
<dbReference type="GO" id="GO:0043755">
    <property type="term" value="F:alpha-ribazole phosphatase activity"/>
    <property type="evidence" value="ECO:0007669"/>
    <property type="project" value="UniProtKB-UniRule"/>
</dbReference>
<dbReference type="InterPro" id="IPR029033">
    <property type="entry name" value="His_PPase_superfam"/>
</dbReference>
<reference evidence="2" key="2">
    <citation type="submission" date="2021-04" db="EMBL/GenBank/DDBJ databases">
        <authorList>
            <person name="Gilroy R."/>
        </authorList>
    </citation>
    <scope>NUCLEOTIDE SEQUENCE</scope>
    <source>
        <strain evidence="2">ChiGjej6B6-14162</strain>
    </source>
</reference>
<proteinExistence type="predicted"/>
<accession>A0A9D1X852</accession>
<dbReference type="EC" id="3.1.3.73" evidence="1"/>
<name>A0A9D1X852_9BACT</name>
<dbReference type="NCBIfam" id="TIGR03162">
    <property type="entry name" value="ribazole_cobC"/>
    <property type="match status" value="1"/>
</dbReference>
<dbReference type="Pfam" id="PF00300">
    <property type="entry name" value="His_Phos_1"/>
    <property type="match status" value="1"/>
</dbReference>
<organism evidence="2 3">
    <name type="scientific">Candidatus Parabacteroides intestinipullorum</name>
    <dbReference type="NCBI Taxonomy" id="2838723"/>
    <lineage>
        <taxon>Bacteria</taxon>
        <taxon>Pseudomonadati</taxon>
        <taxon>Bacteroidota</taxon>
        <taxon>Bacteroidia</taxon>
        <taxon>Bacteroidales</taxon>
        <taxon>Tannerellaceae</taxon>
        <taxon>Parabacteroides</taxon>
    </lineage>
</organism>
<dbReference type="Proteomes" id="UP000886740">
    <property type="component" value="Unassembled WGS sequence"/>
</dbReference>
<evidence type="ECO:0000256" key="1">
    <source>
        <dbReference type="NCBIfam" id="TIGR03162"/>
    </source>
</evidence>
<dbReference type="GO" id="GO:0009236">
    <property type="term" value="P:cobalamin biosynthetic process"/>
    <property type="evidence" value="ECO:0007669"/>
    <property type="project" value="UniProtKB-UniRule"/>
</dbReference>
<dbReference type="GO" id="GO:0005737">
    <property type="term" value="C:cytoplasm"/>
    <property type="evidence" value="ECO:0007669"/>
    <property type="project" value="TreeGrafter"/>
</dbReference>